<dbReference type="GeneID" id="800687"/>
<evidence type="ECO:0000256" key="3">
    <source>
        <dbReference type="ARBA" id="ARBA00023274"/>
    </source>
</evidence>
<dbReference type="SUPFAM" id="SSF54570">
    <property type="entry name" value="Ribosomal protein S19"/>
    <property type="match status" value="1"/>
</dbReference>
<dbReference type="GO" id="GO:0006412">
    <property type="term" value="P:translation"/>
    <property type="evidence" value="ECO:0007669"/>
    <property type="project" value="InterPro"/>
</dbReference>
<evidence type="ECO:0000256" key="1">
    <source>
        <dbReference type="ARBA" id="ARBA00007345"/>
    </source>
</evidence>
<dbReference type="GO" id="GO:0003735">
    <property type="term" value="F:structural constituent of ribosome"/>
    <property type="evidence" value="ECO:0007669"/>
    <property type="project" value="InterPro"/>
</dbReference>
<dbReference type="RefSeq" id="NP_066521.1">
    <property type="nucleotide sequence ID" value="NC_002573.1"/>
</dbReference>
<evidence type="ECO:0000256" key="2">
    <source>
        <dbReference type="ARBA" id="ARBA00022980"/>
    </source>
</evidence>
<dbReference type="AlphaFoldDB" id="Q9G8Q5"/>
<name>Q9G8Q5_NAEGR</name>
<comment type="similarity">
    <text evidence="1">Belongs to the universal ribosomal protein uS19 family.</text>
</comment>
<dbReference type="GO" id="GO:0005840">
    <property type="term" value="C:ribosome"/>
    <property type="evidence" value="ECO:0007669"/>
    <property type="project" value="UniProtKB-KW"/>
</dbReference>
<accession>Q9G8Q5</accession>
<reference evidence="4" key="1">
    <citation type="submission" date="2000-07" db="EMBL/GenBank/DDBJ databases">
        <title>The mitochondrial genome of the supposedly primitive protist, Naegleria gruberi.</title>
        <authorList>
            <person name="Burger G."/>
            <person name="Lang B.F."/>
            <person name="Nerad T.A."/>
            <person name="Gray M.W."/>
        </authorList>
    </citation>
    <scope>NUCLEOTIDE SEQUENCE</scope>
</reference>
<keyword evidence="3" id="KW-0687">Ribonucleoprotein</keyword>
<dbReference type="InterPro" id="IPR023575">
    <property type="entry name" value="Ribosomal_uS19_SF"/>
</dbReference>
<keyword evidence="4" id="KW-0496">Mitochondrion</keyword>
<geneLocation type="mitochondrion" evidence="4"/>
<organism evidence="4">
    <name type="scientific">Naegleria gruberi</name>
    <name type="common">Amoeba</name>
    <dbReference type="NCBI Taxonomy" id="5762"/>
    <lineage>
        <taxon>Eukaryota</taxon>
        <taxon>Discoba</taxon>
        <taxon>Heterolobosea</taxon>
        <taxon>Tetramitia</taxon>
        <taxon>Eutetramitia</taxon>
        <taxon>Vahlkampfiidae</taxon>
        <taxon>Naegleria</taxon>
    </lineage>
</organism>
<keyword evidence="2 4" id="KW-0689">Ribosomal protein</keyword>
<dbReference type="InterPro" id="IPR002222">
    <property type="entry name" value="Ribosomal_uS19"/>
</dbReference>
<dbReference type="PIRSF" id="PIRSF002144">
    <property type="entry name" value="Ribosomal_S19"/>
    <property type="match status" value="1"/>
</dbReference>
<dbReference type="HAMAP" id="MF_00531">
    <property type="entry name" value="Ribosomal_uS19"/>
    <property type="match status" value="1"/>
</dbReference>
<proteinExistence type="inferred from homology"/>
<evidence type="ECO:0000313" key="4">
    <source>
        <dbReference type="EMBL" id="AAG17799.1"/>
    </source>
</evidence>
<dbReference type="Pfam" id="PF00203">
    <property type="entry name" value="Ribosomal_S19"/>
    <property type="match status" value="1"/>
</dbReference>
<protein>
    <submittedName>
        <fullName evidence="4">Ribosomal protein S19</fullName>
    </submittedName>
</protein>
<sequence length="88" mass="10536">MSRSSWKGVFFTNESFLFKKSKFKMKNRSNLVLPIHFNKLFNIYNGKQFIPIRFNKEGVINHKVGEFAFSKKKCVKVKKEKKNFKLKK</sequence>
<dbReference type="EMBL" id="AF288092">
    <property type="protein sequence ID" value="AAG17799.1"/>
    <property type="molecule type" value="Genomic_DNA"/>
</dbReference>
<gene>
    <name evidence="4" type="primary">rps19</name>
</gene>
<dbReference type="GO" id="GO:1990904">
    <property type="term" value="C:ribonucleoprotein complex"/>
    <property type="evidence" value="ECO:0007669"/>
    <property type="project" value="UniProtKB-KW"/>
</dbReference>
<dbReference type="Gene3D" id="3.30.860.10">
    <property type="entry name" value="30s Ribosomal Protein S19, Chain A"/>
    <property type="match status" value="1"/>
</dbReference>